<evidence type="ECO:0000256" key="7">
    <source>
        <dbReference type="ARBA" id="ARBA00023065"/>
    </source>
</evidence>
<feature type="transmembrane region" description="Helical" evidence="11">
    <location>
        <begin position="414"/>
        <end position="432"/>
    </location>
</feature>
<dbReference type="eggNOG" id="KOG1650">
    <property type="taxonomic scope" value="Eukaryota"/>
</dbReference>
<dbReference type="InterPro" id="IPR045158">
    <property type="entry name" value="KEA4/5/6-like"/>
</dbReference>
<proteinExistence type="predicted"/>
<keyword evidence="9" id="KW-0175">Coiled coil</keyword>
<evidence type="ECO:0000256" key="12">
    <source>
        <dbReference type="SAM" id="SignalP"/>
    </source>
</evidence>
<feature type="coiled-coil region" evidence="9">
    <location>
        <begin position="107"/>
        <end position="138"/>
    </location>
</feature>
<feature type="domain" description="Cation/H+ exchanger transmembrane" evidence="13">
    <location>
        <begin position="337"/>
        <end position="473"/>
    </location>
</feature>
<dbReference type="InterPro" id="IPR038770">
    <property type="entry name" value="Na+/solute_symporter_sf"/>
</dbReference>
<dbReference type="EMBL" id="DS022300">
    <property type="protein sequence ID" value="OAJ36044.1"/>
    <property type="molecule type" value="Genomic_DNA"/>
</dbReference>
<keyword evidence="3" id="KW-0050">Antiport</keyword>
<feature type="domain" description="Cation/H+ exchanger transmembrane" evidence="13">
    <location>
        <begin position="480"/>
        <end position="596"/>
    </location>
</feature>
<feature type="transmembrane region" description="Helical" evidence="11">
    <location>
        <begin position="514"/>
        <end position="536"/>
    </location>
</feature>
<feature type="region of interest" description="Disordered" evidence="10">
    <location>
        <begin position="210"/>
        <end position="242"/>
    </location>
</feature>
<reference evidence="14 15" key="1">
    <citation type="submission" date="2006-10" db="EMBL/GenBank/DDBJ databases">
        <title>The Genome Sequence of Batrachochytrium dendrobatidis JEL423.</title>
        <authorList>
            <consortium name="The Broad Institute Genome Sequencing Platform"/>
            <person name="Birren B."/>
            <person name="Lander E."/>
            <person name="Galagan J."/>
            <person name="Cuomo C."/>
            <person name="Devon K."/>
            <person name="Jaffe D."/>
            <person name="Butler J."/>
            <person name="Alvarez P."/>
            <person name="Gnerre S."/>
            <person name="Grabherr M."/>
            <person name="Kleber M."/>
            <person name="Mauceli E."/>
            <person name="Brockman W."/>
            <person name="Young S."/>
            <person name="LaButti K."/>
            <person name="Sykes S."/>
            <person name="DeCaprio D."/>
            <person name="Crawford M."/>
            <person name="Koehrsen M."/>
            <person name="Engels R."/>
            <person name="Montgomery P."/>
            <person name="Pearson M."/>
            <person name="Howarth C."/>
            <person name="Larson L."/>
            <person name="White J."/>
            <person name="O'Leary S."/>
            <person name="Kodira C."/>
            <person name="Zeng Q."/>
            <person name="Yandava C."/>
            <person name="Alvarado L."/>
            <person name="Longcore J."/>
            <person name="James T."/>
        </authorList>
    </citation>
    <scope>NUCLEOTIDE SEQUENCE [LARGE SCALE GENOMIC DNA]</scope>
    <source>
        <strain evidence="14 15">JEL423</strain>
    </source>
</reference>
<evidence type="ECO:0000256" key="11">
    <source>
        <dbReference type="SAM" id="Phobius"/>
    </source>
</evidence>
<feature type="transmembrane region" description="Helical" evidence="11">
    <location>
        <begin position="542"/>
        <end position="566"/>
    </location>
</feature>
<dbReference type="AlphaFoldDB" id="A0A177W8Q7"/>
<dbReference type="Gene3D" id="1.20.1530.20">
    <property type="match status" value="1"/>
</dbReference>
<dbReference type="VEuPathDB" id="FungiDB:BDEG_20263"/>
<dbReference type="OrthoDB" id="1654420at2759"/>
<protein>
    <recommendedName>
        <fullName evidence="13">Cation/H+ exchanger transmembrane domain-containing protein</fullName>
    </recommendedName>
</protein>
<evidence type="ECO:0000256" key="5">
    <source>
        <dbReference type="ARBA" id="ARBA00022729"/>
    </source>
</evidence>
<feature type="compositionally biased region" description="Polar residues" evidence="10">
    <location>
        <begin position="219"/>
        <end position="240"/>
    </location>
</feature>
<evidence type="ECO:0000256" key="4">
    <source>
        <dbReference type="ARBA" id="ARBA00022692"/>
    </source>
</evidence>
<evidence type="ECO:0000256" key="9">
    <source>
        <dbReference type="SAM" id="Coils"/>
    </source>
</evidence>
<evidence type="ECO:0000259" key="13">
    <source>
        <dbReference type="Pfam" id="PF00999"/>
    </source>
</evidence>
<dbReference type="PANTHER" id="PTHR16254">
    <property type="entry name" value="POTASSIUM/PROTON ANTIPORTER-RELATED"/>
    <property type="match status" value="1"/>
</dbReference>
<dbReference type="Pfam" id="PF00999">
    <property type="entry name" value="Na_H_Exchanger"/>
    <property type="match status" value="2"/>
</dbReference>
<evidence type="ECO:0000313" key="15">
    <source>
        <dbReference type="Proteomes" id="UP000077115"/>
    </source>
</evidence>
<name>A0A177W8Q7_BATDL</name>
<dbReference type="GO" id="GO:0016020">
    <property type="term" value="C:membrane"/>
    <property type="evidence" value="ECO:0007669"/>
    <property type="project" value="UniProtKB-SubCell"/>
</dbReference>
<accession>A0A177W8Q7</accession>
<feature type="transmembrane region" description="Helical" evidence="11">
    <location>
        <begin position="578"/>
        <end position="599"/>
    </location>
</feature>
<keyword evidence="5 12" id="KW-0732">Signal</keyword>
<feature type="chain" id="PRO_5008077381" description="Cation/H+ exchanger transmembrane domain-containing protein" evidence="12">
    <location>
        <begin position="21"/>
        <end position="631"/>
    </location>
</feature>
<keyword evidence="6 11" id="KW-1133">Transmembrane helix</keyword>
<evidence type="ECO:0000313" key="14">
    <source>
        <dbReference type="EMBL" id="OAJ36044.1"/>
    </source>
</evidence>
<evidence type="ECO:0000256" key="2">
    <source>
        <dbReference type="ARBA" id="ARBA00022448"/>
    </source>
</evidence>
<evidence type="ECO:0000256" key="1">
    <source>
        <dbReference type="ARBA" id="ARBA00004141"/>
    </source>
</evidence>
<evidence type="ECO:0000256" key="10">
    <source>
        <dbReference type="SAM" id="MobiDB-lite"/>
    </source>
</evidence>
<keyword evidence="4 11" id="KW-0812">Transmembrane</keyword>
<reference evidence="14 15" key="2">
    <citation type="submission" date="2016-05" db="EMBL/GenBank/DDBJ databases">
        <title>Lineage-specific infection strategies underlie the spectrum of fungal disease in amphibians.</title>
        <authorList>
            <person name="Cuomo C.A."/>
            <person name="Farrer R.A."/>
            <person name="James T."/>
            <person name="Longcore J."/>
            <person name="Birren B."/>
        </authorList>
    </citation>
    <scope>NUCLEOTIDE SEQUENCE [LARGE SCALE GENOMIC DNA]</scope>
    <source>
        <strain evidence="14 15">JEL423</strain>
    </source>
</reference>
<dbReference type="STRING" id="403673.A0A177W8Q7"/>
<comment type="subcellular location">
    <subcellularLocation>
        <location evidence="1">Membrane</location>
        <topology evidence="1">Multi-pass membrane protein</topology>
    </subcellularLocation>
</comment>
<dbReference type="InterPro" id="IPR006153">
    <property type="entry name" value="Cation/H_exchanger_TM"/>
</dbReference>
<feature type="transmembrane region" description="Helical" evidence="11">
    <location>
        <begin position="355"/>
        <end position="374"/>
    </location>
</feature>
<organism evidence="14 15">
    <name type="scientific">Batrachochytrium dendrobatidis (strain JEL423)</name>
    <dbReference type="NCBI Taxonomy" id="403673"/>
    <lineage>
        <taxon>Eukaryota</taxon>
        <taxon>Fungi</taxon>
        <taxon>Fungi incertae sedis</taxon>
        <taxon>Chytridiomycota</taxon>
        <taxon>Chytridiomycota incertae sedis</taxon>
        <taxon>Chytridiomycetes</taxon>
        <taxon>Rhizophydiales</taxon>
        <taxon>Rhizophydiales incertae sedis</taxon>
        <taxon>Batrachochytrium</taxon>
    </lineage>
</organism>
<dbReference type="Proteomes" id="UP000077115">
    <property type="component" value="Unassembled WGS sequence"/>
</dbReference>
<feature type="transmembrane region" description="Helical" evidence="11">
    <location>
        <begin position="381"/>
        <end position="402"/>
    </location>
</feature>
<gene>
    <name evidence="14" type="ORF">BDEG_20263</name>
</gene>
<sequence length="631" mass="68900">MHFSWATVVLVAAAYQLTVAVAPYTIPGSSITVTDNSNTRPLKSSPKPVFPQKELKPAQTPANAIGFKQDHIDPKKHTSAPLSGQIKKESLSSIDEKPLAKLDSFDIDSVIQQRERLIQQVNQEKDRLEWENENGRNDGAIELINTRIKRITLLEDVIRSSLDIYKEIVQNQNVSTIDRMMEKESLMIVNEFQKLVLRAKNDHLAIQETKKEADKNTKLKQSQDPASPHSPLSGSNSPTETPVIGKAASKIVENVIDGVSKEADKLESSLKGDSFIESQKSEGTTVETVLKVQDTSKGSGNSTIPSHNEPDAPTLIDSHNNQYVLSKSGDTTAHVEGVLLGPPGYIKNAVQVETIARGLGVIFIMIFLGLEFNITKIKKVWTVSIGGSALLLFLTELCVVFIGNKFGSRPSESLVVGASLFLSSTVVVLNFMKAGEVETQYGRNILGVLIAQDVLLGFFLALMPALKSSGTDAVYTSLGNATAHVAEPLRGMFAALFFASIGLHIYPSFLLNEGLLLISLTFLVVAIKIALAIVVFKAVFRFSWSTSMTVAIGLGQMSEFTFVLASKAKSLDLVTRETFYIMLGVTTLSMVASPALWYLGGYLDGRRSKSELVLKKEKKPESDDELQVLIE</sequence>
<feature type="signal peptide" evidence="12">
    <location>
        <begin position="1"/>
        <end position="20"/>
    </location>
</feature>
<evidence type="ECO:0000256" key="6">
    <source>
        <dbReference type="ARBA" id="ARBA00022989"/>
    </source>
</evidence>
<keyword evidence="7" id="KW-0406">Ion transport</keyword>
<keyword evidence="2" id="KW-0813">Transport</keyword>
<keyword evidence="8 11" id="KW-0472">Membrane</keyword>
<feature type="transmembrane region" description="Helical" evidence="11">
    <location>
        <begin position="444"/>
        <end position="466"/>
    </location>
</feature>
<evidence type="ECO:0000256" key="8">
    <source>
        <dbReference type="ARBA" id="ARBA00023136"/>
    </source>
</evidence>
<dbReference type="GO" id="GO:0015386">
    <property type="term" value="F:potassium:proton antiporter activity"/>
    <property type="evidence" value="ECO:0007669"/>
    <property type="project" value="InterPro"/>
</dbReference>
<dbReference type="PANTHER" id="PTHR16254:SF14">
    <property type="entry name" value="TRANSMEMBRANE AND COILED-COIL DOMAIN-CONTAINING PROTEIN 3"/>
    <property type="match status" value="1"/>
</dbReference>
<evidence type="ECO:0000256" key="3">
    <source>
        <dbReference type="ARBA" id="ARBA00022449"/>
    </source>
</evidence>